<keyword evidence="3" id="KW-1185">Reference proteome</keyword>
<protein>
    <submittedName>
        <fullName evidence="2">Uncharacterized protein</fullName>
    </submittedName>
</protein>
<feature type="compositionally biased region" description="Low complexity" evidence="1">
    <location>
        <begin position="190"/>
        <end position="201"/>
    </location>
</feature>
<feature type="compositionally biased region" description="Polar residues" evidence="1">
    <location>
        <begin position="348"/>
        <end position="358"/>
    </location>
</feature>
<dbReference type="AlphaFoldDB" id="A0A8H5XKA6"/>
<feature type="region of interest" description="Disordered" evidence="1">
    <location>
        <begin position="177"/>
        <end position="254"/>
    </location>
</feature>
<organism evidence="2 3">
    <name type="scientific">Fusarium globosum</name>
    <dbReference type="NCBI Taxonomy" id="78864"/>
    <lineage>
        <taxon>Eukaryota</taxon>
        <taxon>Fungi</taxon>
        <taxon>Dikarya</taxon>
        <taxon>Ascomycota</taxon>
        <taxon>Pezizomycotina</taxon>
        <taxon>Sordariomycetes</taxon>
        <taxon>Hypocreomycetidae</taxon>
        <taxon>Hypocreales</taxon>
        <taxon>Nectriaceae</taxon>
        <taxon>Fusarium</taxon>
        <taxon>Fusarium fujikuroi species complex</taxon>
    </lineage>
</organism>
<evidence type="ECO:0000313" key="2">
    <source>
        <dbReference type="EMBL" id="KAF5695304.1"/>
    </source>
</evidence>
<proteinExistence type="predicted"/>
<sequence length="510" mass="55702">MSSQHQDIALNPTGWGYATGQNSRARRSLIRYKKSSLPQGEDFEAEVTSVQEPPALDLTDTEKETDGATPSQLGVLVGLLLPLHYKTPKDINLVGTFDAETGHVVPYQAGCLLVIRPLWRNKGEFHVLYKNDEHQPLRLSMRLPRQWADSHMVYYDEWATSLRGPLKNEQVKICDRVNVSEDEDEDEQESSISDDSIQTAGGNAGGSGGEGLPANAVSQGSQQDRSIAVGNDSSRVKEEPANGSDRDIDLVPNRVNREQNIISGTRQTANLIPTSSMSPVAPCLISLTFIGDLALPSIARNSAQNNVPRVSQNGSSSSSAGNGTSSTRTRQTALLATHSPIVPPPNRPSNGTGSSRQTAALAGPSQVAPSTVSQEVKVDPDSPFDYQFPKVSAEQLKKVIHKLFDHPHMFTIHDCQRASAGCMEHWKLSQPDRTPSFASPIFFERIAGGLRRGALKGRDTDQRTIQHRILVHLAMRWKSDNLPANVQAMEKDIGEAFDLARLAVLLDSRQ</sequence>
<evidence type="ECO:0000256" key="1">
    <source>
        <dbReference type="SAM" id="MobiDB-lite"/>
    </source>
</evidence>
<feature type="compositionally biased region" description="Acidic residues" evidence="1">
    <location>
        <begin position="180"/>
        <end position="189"/>
    </location>
</feature>
<dbReference type="Proteomes" id="UP000532311">
    <property type="component" value="Unassembled WGS sequence"/>
</dbReference>
<name>A0A8H5XKA6_9HYPO</name>
<feature type="compositionally biased region" description="Gly residues" evidence="1">
    <location>
        <begin position="202"/>
        <end position="211"/>
    </location>
</feature>
<gene>
    <name evidence="2" type="ORF">FGLOB1_14057</name>
</gene>
<accession>A0A8H5XKA6</accession>
<feature type="region of interest" description="Disordered" evidence="1">
    <location>
        <begin position="306"/>
        <end position="378"/>
    </location>
</feature>
<feature type="region of interest" description="Disordered" evidence="1">
    <location>
        <begin position="1"/>
        <end position="22"/>
    </location>
</feature>
<feature type="region of interest" description="Disordered" evidence="1">
    <location>
        <begin position="39"/>
        <end position="69"/>
    </location>
</feature>
<reference evidence="2 3" key="1">
    <citation type="submission" date="2020-05" db="EMBL/GenBank/DDBJ databases">
        <title>Identification and distribution of gene clusters putatively required for synthesis of sphingolipid metabolism inhibitors in phylogenetically diverse species of the filamentous fungus Fusarium.</title>
        <authorList>
            <person name="Kim H.-S."/>
            <person name="Busman M."/>
            <person name="Brown D.W."/>
            <person name="Divon H."/>
            <person name="Uhlig S."/>
            <person name="Proctor R.H."/>
        </authorList>
    </citation>
    <scope>NUCLEOTIDE SEQUENCE [LARGE SCALE GENOMIC DNA]</scope>
    <source>
        <strain evidence="2 3">NRRL 26131</strain>
    </source>
</reference>
<comment type="caution">
    <text evidence="2">The sequence shown here is derived from an EMBL/GenBank/DDBJ whole genome shotgun (WGS) entry which is preliminary data.</text>
</comment>
<dbReference type="EMBL" id="JAAQPF010000978">
    <property type="protein sequence ID" value="KAF5695304.1"/>
    <property type="molecule type" value="Genomic_DNA"/>
</dbReference>
<evidence type="ECO:0000313" key="3">
    <source>
        <dbReference type="Proteomes" id="UP000532311"/>
    </source>
</evidence>
<feature type="compositionally biased region" description="Basic and acidic residues" evidence="1">
    <location>
        <begin position="234"/>
        <end position="249"/>
    </location>
</feature>
<feature type="compositionally biased region" description="Low complexity" evidence="1">
    <location>
        <begin position="311"/>
        <end position="330"/>
    </location>
</feature>